<evidence type="ECO:0000256" key="1">
    <source>
        <dbReference type="SAM" id="SignalP"/>
    </source>
</evidence>
<dbReference type="KEGG" id="msil:METEAL_30610"/>
<dbReference type="Gene3D" id="3.40.30.10">
    <property type="entry name" value="Glutaredoxin"/>
    <property type="match status" value="1"/>
</dbReference>
<dbReference type="SUPFAM" id="SSF52833">
    <property type="entry name" value="Thioredoxin-like"/>
    <property type="match status" value="1"/>
</dbReference>
<feature type="domain" description="Thioredoxin" evidence="2">
    <location>
        <begin position="5"/>
        <end position="159"/>
    </location>
</feature>
<dbReference type="InterPro" id="IPR013766">
    <property type="entry name" value="Thioredoxin_domain"/>
</dbReference>
<protein>
    <recommendedName>
        <fullName evidence="2">Thioredoxin domain-containing protein</fullName>
    </recommendedName>
</protein>
<dbReference type="AlphaFoldDB" id="A0AA48GM11"/>
<keyword evidence="1" id="KW-0732">Signal</keyword>
<dbReference type="Proteomes" id="UP001238179">
    <property type="component" value="Chromosome"/>
</dbReference>
<dbReference type="PROSITE" id="PS51352">
    <property type="entry name" value="THIOREDOXIN_2"/>
    <property type="match status" value="1"/>
</dbReference>
<evidence type="ECO:0000313" key="3">
    <source>
        <dbReference type="EMBL" id="BDU73887.1"/>
    </source>
</evidence>
<evidence type="ECO:0000259" key="2">
    <source>
        <dbReference type="PROSITE" id="PS51352"/>
    </source>
</evidence>
<organism evidence="3 4">
    <name type="scientific">Mesoterricola silvestris</name>
    <dbReference type="NCBI Taxonomy" id="2927979"/>
    <lineage>
        <taxon>Bacteria</taxon>
        <taxon>Pseudomonadati</taxon>
        <taxon>Acidobacteriota</taxon>
        <taxon>Holophagae</taxon>
        <taxon>Holophagales</taxon>
        <taxon>Holophagaceae</taxon>
        <taxon>Mesoterricola</taxon>
    </lineage>
</organism>
<reference evidence="4" key="1">
    <citation type="journal article" date="2023" name="Int. J. Syst. Evol. Microbiol.">
        <title>Mesoterricola silvestris gen. nov., sp. nov., Mesoterricola sediminis sp. nov., Geothrix oryzae sp. nov., Geothrix edaphica sp. nov., Geothrix rubra sp. nov., and Geothrix limicola sp. nov., six novel members of Acidobacteriota isolated from soils.</title>
        <authorList>
            <person name="Itoh H."/>
            <person name="Sugisawa Y."/>
            <person name="Mise K."/>
            <person name="Xu Z."/>
            <person name="Kuniyasu M."/>
            <person name="Ushijima N."/>
            <person name="Kawano K."/>
            <person name="Kobayashi E."/>
            <person name="Shiratori Y."/>
            <person name="Masuda Y."/>
            <person name="Senoo K."/>
        </authorList>
    </citation>
    <scope>NUCLEOTIDE SEQUENCE [LARGE SCALE GENOMIC DNA]</scope>
    <source>
        <strain evidence="4">W79</strain>
    </source>
</reference>
<name>A0AA48GM11_9BACT</name>
<keyword evidence="4" id="KW-1185">Reference proteome</keyword>
<dbReference type="InterPro" id="IPR036249">
    <property type="entry name" value="Thioredoxin-like_sf"/>
</dbReference>
<feature type="chain" id="PRO_5041277725" description="Thioredoxin domain-containing protein" evidence="1">
    <location>
        <begin position="22"/>
        <end position="183"/>
    </location>
</feature>
<accession>A0AA48GM11</accession>
<gene>
    <name evidence="3" type="ORF">METEAL_30610</name>
</gene>
<evidence type="ECO:0000313" key="4">
    <source>
        <dbReference type="Proteomes" id="UP001238179"/>
    </source>
</evidence>
<dbReference type="EMBL" id="AP027080">
    <property type="protein sequence ID" value="BDU73887.1"/>
    <property type="molecule type" value="Genomic_DNA"/>
</dbReference>
<sequence>MPRLPLLPAALVALAATPALAGQPRPAQDLLREAQAAAAPSGRTVLVAFHASWCSWCRRLEAVLARPAVKEIMDRHFVTQWLTIQERGPKKELDNPGAAELYATWTAGAKTGIPFYLVLDAQGAPRSSSIRPIAGGPAENIGYPGSPAEIQAFISLLKDGAPALTPAETAVLASELDAAKPGK</sequence>
<feature type="signal peptide" evidence="1">
    <location>
        <begin position="1"/>
        <end position="21"/>
    </location>
</feature>
<proteinExistence type="predicted"/>
<dbReference type="Pfam" id="PF13899">
    <property type="entry name" value="Thioredoxin_7"/>
    <property type="match status" value="1"/>
</dbReference>
<dbReference type="RefSeq" id="WP_316412554.1">
    <property type="nucleotide sequence ID" value="NZ_AP027080.1"/>
</dbReference>